<proteinExistence type="predicted"/>
<gene>
    <name evidence="2" type="ORF">GSMUA_203500.1</name>
</gene>
<feature type="non-terminal residue" evidence="2">
    <location>
        <position position="1"/>
    </location>
</feature>
<dbReference type="AlphaFoldDB" id="A0A8D7AE79"/>
<name>A0A8D7AE79_MUSAM</name>
<evidence type="ECO:0000256" key="1">
    <source>
        <dbReference type="SAM" id="MobiDB-lite"/>
    </source>
</evidence>
<dbReference type="EMBL" id="HG996468">
    <property type="protein sequence ID" value="CAG1848764.1"/>
    <property type="molecule type" value="Genomic_DNA"/>
</dbReference>
<feature type="non-terminal residue" evidence="2">
    <location>
        <position position="179"/>
    </location>
</feature>
<sequence length="179" mass="19204">VHNIYVVHVITSPIKQAYIGYVHALSRPWLVQLHTNSRQHTRPLSAPPPLLQLSMGVVTMCRSAIRRYRFVLRRRPVSSSSSSSASNKTASGGGRLLTDRGEEEEAEEDEAAKSALLLSLSCRSCSAAANSAAVKGPPADREGLRAPSGSSGGGSDRVRVLPIVLEQFSRSLLFRVGVG</sequence>
<organism evidence="2">
    <name type="scientific">Musa acuminata subsp. malaccensis</name>
    <name type="common">Wild banana</name>
    <name type="synonym">Musa malaccensis</name>
    <dbReference type="NCBI Taxonomy" id="214687"/>
    <lineage>
        <taxon>Eukaryota</taxon>
        <taxon>Viridiplantae</taxon>
        <taxon>Streptophyta</taxon>
        <taxon>Embryophyta</taxon>
        <taxon>Tracheophyta</taxon>
        <taxon>Spermatophyta</taxon>
        <taxon>Magnoliopsida</taxon>
        <taxon>Liliopsida</taxon>
        <taxon>Zingiberales</taxon>
        <taxon>Musaceae</taxon>
        <taxon>Musa</taxon>
    </lineage>
</organism>
<evidence type="ECO:0000313" key="2">
    <source>
        <dbReference type="EMBL" id="CAG1848764.1"/>
    </source>
</evidence>
<accession>A0A8D7AE79</accession>
<protein>
    <submittedName>
        <fullName evidence="2">(wild Malaysian banana) hypothetical protein</fullName>
    </submittedName>
</protein>
<feature type="region of interest" description="Disordered" evidence="1">
    <location>
        <begin position="132"/>
        <end position="156"/>
    </location>
</feature>
<reference evidence="2" key="1">
    <citation type="submission" date="2021-03" db="EMBL/GenBank/DDBJ databases">
        <authorList>
            <consortium name="Genoscope - CEA"/>
            <person name="William W."/>
        </authorList>
    </citation>
    <scope>NUCLEOTIDE SEQUENCE</scope>
    <source>
        <strain evidence="2">Doubled-haploid Pahang</strain>
    </source>
</reference>
<feature type="region of interest" description="Disordered" evidence="1">
    <location>
        <begin position="78"/>
        <end position="109"/>
    </location>
</feature>